<keyword evidence="10" id="KW-1015">Disulfide bond</keyword>
<dbReference type="Gene3D" id="3.30.1680.10">
    <property type="entry name" value="ligand-binding face of the semaphorins, domain 2"/>
    <property type="match status" value="1"/>
</dbReference>
<evidence type="ECO:0000256" key="6">
    <source>
        <dbReference type="ARBA" id="ARBA00022737"/>
    </source>
</evidence>
<keyword evidence="15" id="KW-1185">Reference proteome</keyword>
<dbReference type="InterPro" id="IPR015812">
    <property type="entry name" value="Integrin_bsu"/>
</dbReference>
<evidence type="ECO:0000313" key="14">
    <source>
        <dbReference type="Ensembl" id="ENSAOCP00000037001.1"/>
    </source>
</evidence>
<reference evidence="14" key="3">
    <citation type="submission" date="2025-09" db="UniProtKB">
        <authorList>
            <consortium name="Ensembl"/>
        </authorList>
    </citation>
    <scope>IDENTIFICATION</scope>
</reference>
<dbReference type="Gene3D" id="2.10.25.10">
    <property type="entry name" value="Laminin"/>
    <property type="match status" value="3"/>
</dbReference>
<protein>
    <recommendedName>
        <fullName evidence="13">Integrin beta subunit VWA domain-containing protein</fullName>
    </recommendedName>
</protein>
<evidence type="ECO:0000313" key="15">
    <source>
        <dbReference type="Proteomes" id="UP001501940"/>
    </source>
</evidence>
<evidence type="ECO:0000256" key="2">
    <source>
        <dbReference type="ARBA" id="ARBA00007449"/>
    </source>
</evidence>
<evidence type="ECO:0000256" key="10">
    <source>
        <dbReference type="ARBA" id="ARBA00023157"/>
    </source>
</evidence>
<dbReference type="InterPro" id="IPR040622">
    <property type="entry name" value="EGF_integrin_1"/>
</dbReference>
<dbReference type="Pfam" id="PF07974">
    <property type="entry name" value="EGF_2"/>
    <property type="match status" value="2"/>
</dbReference>
<dbReference type="Gene3D" id="2.60.40.1510">
    <property type="entry name" value="ntegrin, alpha v. Chain A, domain 3"/>
    <property type="match status" value="1"/>
</dbReference>
<dbReference type="Proteomes" id="UP001501940">
    <property type="component" value="Chromosome 9"/>
</dbReference>
<dbReference type="InterPro" id="IPR057073">
    <property type="entry name" value="EGF_integrin_2"/>
</dbReference>
<dbReference type="PROSITE" id="PS00243">
    <property type="entry name" value="I_EGF_1"/>
    <property type="match status" value="1"/>
</dbReference>
<keyword evidence="7" id="KW-1133">Transmembrane helix</keyword>
<keyword evidence="3" id="KW-0245">EGF-like domain</keyword>
<dbReference type="InterPro" id="IPR057243">
    <property type="entry name" value="Integrin_I-EGF_CS"/>
</dbReference>
<accession>A0AAQ5XBK5</accession>
<feature type="signal peptide" evidence="12">
    <location>
        <begin position="1"/>
        <end position="21"/>
    </location>
</feature>
<dbReference type="SUPFAM" id="SSF69687">
    <property type="entry name" value="Integrin beta tail domain"/>
    <property type="match status" value="1"/>
</dbReference>
<dbReference type="GO" id="GO:0098609">
    <property type="term" value="P:cell-cell adhesion"/>
    <property type="evidence" value="ECO:0007669"/>
    <property type="project" value="TreeGrafter"/>
</dbReference>
<dbReference type="GO" id="GO:0005925">
    <property type="term" value="C:focal adhesion"/>
    <property type="evidence" value="ECO:0007669"/>
    <property type="project" value="TreeGrafter"/>
</dbReference>
<name>A0AAQ5XBK5_AMPOC</name>
<dbReference type="FunFam" id="2.10.25.10:FF:000036">
    <property type="entry name" value="Integrin beta"/>
    <property type="match status" value="1"/>
</dbReference>
<keyword evidence="11" id="KW-0325">Glycoprotein</keyword>
<evidence type="ECO:0000256" key="4">
    <source>
        <dbReference type="ARBA" id="ARBA00022692"/>
    </source>
</evidence>
<dbReference type="GeneID" id="111579838"/>
<dbReference type="GO" id="GO:0009986">
    <property type="term" value="C:cell surface"/>
    <property type="evidence" value="ECO:0007669"/>
    <property type="project" value="TreeGrafter"/>
</dbReference>
<comment type="subcellular location">
    <subcellularLocation>
        <location evidence="1">Membrane</location>
        <topology evidence="1">Single-pass type I membrane protein</topology>
    </subcellularLocation>
</comment>
<keyword evidence="4" id="KW-0812">Transmembrane</keyword>
<evidence type="ECO:0000256" key="11">
    <source>
        <dbReference type="ARBA" id="ARBA00023180"/>
    </source>
</evidence>
<dbReference type="PRINTS" id="PR01186">
    <property type="entry name" value="INTEGRINB"/>
</dbReference>
<evidence type="ECO:0000256" key="8">
    <source>
        <dbReference type="ARBA" id="ARBA00023037"/>
    </source>
</evidence>
<dbReference type="Pfam" id="PF23105">
    <property type="entry name" value="EGF_integrin"/>
    <property type="match status" value="1"/>
</dbReference>
<organism evidence="14 15">
    <name type="scientific">Amphiprion ocellaris</name>
    <name type="common">Clown anemonefish</name>
    <dbReference type="NCBI Taxonomy" id="80972"/>
    <lineage>
        <taxon>Eukaryota</taxon>
        <taxon>Metazoa</taxon>
        <taxon>Chordata</taxon>
        <taxon>Craniata</taxon>
        <taxon>Vertebrata</taxon>
        <taxon>Euteleostomi</taxon>
        <taxon>Actinopterygii</taxon>
        <taxon>Neopterygii</taxon>
        <taxon>Teleostei</taxon>
        <taxon>Neoteleostei</taxon>
        <taxon>Acanthomorphata</taxon>
        <taxon>Ovalentaria</taxon>
        <taxon>Pomacentridae</taxon>
        <taxon>Amphiprion</taxon>
    </lineage>
</organism>
<sequence length="466" mass="51096">MAVKLPGLCLLLLVLLGLSWAKKHPCPIFAKSCEECIQSGPECGWCTKYTNTHCNTVKYLQRAGCRNHHIYNPQGSLQILQNYSSSDTADGSSLFLQPQQVSLHLRPAVSQSFPLTISTPTDQPITELTLETSEVPAGINITFSSVQRGSPLMMQVNVEAAGCPNTSDSVNQNQTGPWSIQITPRGFTVSLKLEITLQCRCSCTQHRQEKSPDCNGFGSLVCGRCYCEKNLAGSRCQLLSDEFLTRDERHCRRDETKPLCSGRGTCVEGTCQCNRRPNPAEGYSGAFCECSNFDCPYHNNSICGGNGRCECGKCICDPLWTGESCECSMDTTSCLAKNQQVCNGRGFCECGACRCTDPKFSGPTCEECPFCPGRCTALHNCVECWVSGLGPSRCASECGQYNVTMVATHDELYDPKKMPNLCKFWFKDLCSLFFAVPFPGQSTIPALLQCDQPDPASRFSFSFADV</sequence>
<dbReference type="AlphaFoldDB" id="A0AAQ5XBK5"/>
<feature type="chain" id="PRO_5043501619" description="Integrin beta subunit VWA domain-containing protein" evidence="12">
    <location>
        <begin position="22"/>
        <end position="466"/>
    </location>
</feature>
<dbReference type="InterPro" id="IPR036349">
    <property type="entry name" value="Integrin_bsu_tail_dom_sf"/>
</dbReference>
<reference evidence="14 15" key="1">
    <citation type="submission" date="2022-01" db="EMBL/GenBank/DDBJ databases">
        <title>A chromosome-scale genome assembly of the false clownfish, Amphiprion ocellaris.</title>
        <authorList>
            <person name="Ryu T."/>
        </authorList>
    </citation>
    <scope>NUCLEOTIDE SEQUENCE [LARGE SCALE GENOMIC DNA]</scope>
</reference>
<dbReference type="SUPFAM" id="SSF103575">
    <property type="entry name" value="Plexin repeat"/>
    <property type="match status" value="1"/>
</dbReference>
<dbReference type="SUPFAM" id="SSF57196">
    <property type="entry name" value="EGF/Laminin"/>
    <property type="match status" value="2"/>
</dbReference>
<evidence type="ECO:0000256" key="5">
    <source>
        <dbReference type="ARBA" id="ARBA00022729"/>
    </source>
</evidence>
<dbReference type="PANTHER" id="PTHR10082">
    <property type="entry name" value="INTEGRIN BETA SUBUNIT"/>
    <property type="match status" value="1"/>
</dbReference>
<dbReference type="InterPro" id="IPR002369">
    <property type="entry name" value="Integrin_bsu_VWA"/>
</dbReference>
<evidence type="ECO:0000256" key="1">
    <source>
        <dbReference type="ARBA" id="ARBA00004479"/>
    </source>
</evidence>
<reference evidence="14" key="2">
    <citation type="submission" date="2025-08" db="UniProtKB">
        <authorList>
            <consortium name="Ensembl"/>
        </authorList>
    </citation>
    <scope>IDENTIFICATION</scope>
</reference>
<evidence type="ECO:0000259" key="13">
    <source>
        <dbReference type="SMART" id="SM00187"/>
    </source>
</evidence>
<evidence type="ECO:0000256" key="7">
    <source>
        <dbReference type="ARBA" id="ARBA00022989"/>
    </source>
</evidence>
<evidence type="ECO:0000256" key="3">
    <source>
        <dbReference type="ARBA" id="ARBA00022536"/>
    </source>
</evidence>
<dbReference type="GO" id="GO:0007229">
    <property type="term" value="P:integrin-mediated signaling pathway"/>
    <property type="evidence" value="ECO:0007669"/>
    <property type="project" value="UniProtKB-KW"/>
</dbReference>
<proteinExistence type="inferred from homology"/>
<dbReference type="KEGG" id="aoce:111579838"/>
<dbReference type="GO" id="GO:0033627">
    <property type="term" value="P:cell adhesion mediated by integrin"/>
    <property type="evidence" value="ECO:0007669"/>
    <property type="project" value="TreeGrafter"/>
</dbReference>
<dbReference type="GO" id="GO:0005178">
    <property type="term" value="F:integrin binding"/>
    <property type="evidence" value="ECO:0007669"/>
    <property type="project" value="TreeGrafter"/>
</dbReference>
<evidence type="ECO:0000256" key="9">
    <source>
        <dbReference type="ARBA" id="ARBA00023136"/>
    </source>
</evidence>
<dbReference type="GO" id="GO:0008305">
    <property type="term" value="C:integrin complex"/>
    <property type="evidence" value="ECO:0007669"/>
    <property type="project" value="TreeGrafter"/>
</dbReference>
<dbReference type="GO" id="GO:0016477">
    <property type="term" value="P:cell migration"/>
    <property type="evidence" value="ECO:0007669"/>
    <property type="project" value="TreeGrafter"/>
</dbReference>
<dbReference type="PANTHER" id="PTHR10082:SF60">
    <property type="entry name" value="INTEGRIN BETA-PS"/>
    <property type="match status" value="1"/>
</dbReference>
<dbReference type="InterPro" id="IPR032695">
    <property type="entry name" value="Integrin_dom_sf"/>
</dbReference>
<dbReference type="GeneTree" id="ENSGT01150000286919"/>
<keyword evidence="5 12" id="KW-0732">Signal</keyword>
<dbReference type="SUPFAM" id="SSF69179">
    <property type="entry name" value="Integrin domains"/>
    <property type="match status" value="1"/>
</dbReference>
<dbReference type="RefSeq" id="XP_054869745.1">
    <property type="nucleotide sequence ID" value="XM_055013770.1"/>
</dbReference>
<evidence type="ECO:0000256" key="12">
    <source>
        <dbReference type="SAM" id="SignalP"/>
    </source>
</evidence>
<dbReference type="Pfam" id="PF18372">
    <property type="entry name" value="I-EGF_1"/>
    <property type="match status" value="1"/>
</dbReference>
<feature type="domain" description="Integrin beta subunit VWA" evidence="13">
    <location>
        <begin position="32"/>
        <end position="201"/>
    </location>
</feature>
<dbReference type="GO" id="GO:0007160">
    <property type="term" value="P:cell-matrix adhesion"/>
    <property type="evidence" value="ECO:0007669"/>
    <property type="project" value="TreeGrafter"/>
</dbReference>
<dbReference type="InterPro" id="IPR013111">
    <property type="entry name" value="EGF_extracell"/>
</dbReference>
<keyword evidence="8" id="KW-0401">Integrin</keyword>
<dbReference type="PROSITE" id="PS52047">
    <property type="entry name" value="I_EGF_2"/>
    <property type="match status" value="2"/>
</dbReference>
<dbReference type="Ensembl" id="ENSAOCT00000069402.1">
    <property type="protein sequence ID" value="ENSAOCP00000037001.1"/>
    <property type="gene ID" value="ENSAOCG00000029005.1"/>
</dbReference>
<keyword evidence="6" id="KW-0677">Repeat</keyword>
<dbReference type="SMART" id="SM00187">
    <property type="entry name" value="INB"/>
    <property type="match status" value="1"/>
</dbReference>
<keyword evidence="9" id="KW-0472">Membrane</keyword>
<comment type="similarity">
    <text evidence="2">Belongs to the integrin beta chain family.</text>
</comment>